<dbReference type="InterPro" id="IPR050347">
    <property type="entry name" value="Bact_Beta-galactosidase"/>
</dbReference>
<evidence type="ECO:0000256" key="5">
    <source>
        <dbReference type="ARBA" id="ARBA00023295"/>
    </source>
</evidence>
<name>A0A840CYY9_9BACE</name>
<feature type="signal peptide" evidence="6">
    <location>
        <begin position="1"/>
        <end position="20"/>
    </location>
</feature>
<dbReference type="InterPro" id="IPR017853">
    <property type="entry name" value="GH"/>
</dbReference>
<evidence type="ECO:0000313" key="9">
    <source>
        <dbReference type="Proteomes" id="UP000560658"/>
    </source>
</evidence>
<keyword evidence="5" id="KW-0326">Glycosidase</keyword>
<dbReference type="GO" id="GO:0005990">
    <property type="term" value="P:lactose catabolic process"/>
    <property type="evidence" value="ECO:0007669"/>
    <property type="project" value="TreeGrafter"/>
</dbReference>
<protein>
    <recommendedName>
        <fullName evidence="3">beta-galactosidase</fullName>
        <ecNumber evidence="3">3.2.1.23</ecNumber>
    </recommendedName>
</protein>
<proteinExistence type="inferred from homology"/>
<organism evidence="8 9">
    <name type="scientific">Bacteroides reticulotermitis</name>
    <dbReference type="NCBI Taxonomy" id="1133319"/>
    <lineage>
        <taxon>Bacteria</taxon>
        <taxon>Pseudomonadati</taxon>
        <taxon>Bacteroidota</taxon>
        <taxon>Bacteroidia</taxon>
        <taxon>Bacteroidales</taxon>
        <taxon>Bacteroidaceae</taxon>
        <taxon>Bacteroides</taxon>
    </lineage>
</organism>
<dbReference type="Gene3D" id="2.60.120.260">
    <property type="entry name" value="Galactose-binding domain-like"/>
    <property type="match status" value="1"/>
</dbReference>
<dbReference type="PANTHER" id="PTHR46323:SF2">
    <property type="entry name" value="BETA-GALACTOSIDASE"/>
    <property type="match status" value="1"/>
</dbReference>
<dbReference type="GO" id="GO:0004565">
    <property type="term" value="F:beta-galactosidase activity"/>
    <property type="evidence" value="ECO:0007669"/>
    <property type="project" value="UniProtKB-EC"/>
</dbReference>
<evidence type="ECO:0000256" key="2">
    <source>
        <dbReference type="ARBA" id="ARBA00007401"/>
    </source>
</evidence>
<evidence type="ECO:0000259" key="7">
    <source>
        <dbReference type="Pfam" id="PF00703"/>
    </source>
</evidence>
<dbReference type="SUPFAM" id="SSF51445">
    <property type="entry name" value="(Trans)glycosidases"/>
    <property type="match status" value="1"/>
</dbReference>
<accession>A0A840CYY9</accession>
<evidence type="ECO:0000256" key="4">
    <source>
        <dbReference type="ARBA" id="ARBA00022801"/>
    </source>
</evidence>
<dbReference type="AlphaFoldDB" id="A0A840CYY9"/>
<evidence type="ECO:0000256" key="3">
    <source>
        <dbReference type="ARBA" id="ARBA00012756"/>
    </source>
</evidence>
<keyword evidence="9" id="KW-1185">Reference proteome</keyword>
<comment type="catalytic activity">
    <reaction evidence="1">
        <text>Hydrolysis of terminal non-reducing beta-D-galactose residues in beta-D-galactosides.</text>
        <dbReference type="EC" id="3.2.1.23"/>
    </reaction>
</comment>
<reference evidence="8" key="1">
    <citation type="submission" date="2020-08" db="EMBL/GenBank/DDBJ databases">
        <title>Genomic Encyclopedia of Type Strains, Phase IV (KMG-IV): sequencing the most valuable type-strain genomes for metagenomic binning, comparative biology and taxonomic classification.</title>
        <authorList>
            <person name="Goeker M."/>
        </authorList>
    </citation>
    <scope>NUCLEOTIDE SEQUENCE [LARGE SCALE GENOMIC DNA]</scope>
    <source>
        <strain evidence="8">DSM 105720</strain>
    </source>
</reference>
<dbReference type="EMBL" id="JACIER010000003">
    <property type="protein sequence ID" value="MBB4043328.1"/>
    <property type="molecule type" value="Genomic_DNA"/>
</dbReference>
<dbReference type="Proteomes" id="UP000560658">
    <property type="component" value="Unassembled WGS sequence"/>
</dbReference>
<dbReference type="InterPro" id="IPR008979">
    <property type="entry name" value="Galactose-bd-like_sf"/>
</dbReference>
<dbReference type="Gene3D" id="3.20.20.80">
    <property type="entry name" value="Glycosidases"/>
    <property type="match status" value="1"/>
</dbReference>
<evidence type="ECO:0000256" key="1">
    <source>
        <dbReference type="ARBA" id="ARBA00001412"/>
    </source>
</evidence>
<gene>
    <name evidence="8" type="ORF">GGR06_001095</name>
</gene>
<dbReference type="SUPFAM" id="SSF49785">
    <property type="entry name" value="Galactose-binding domain-like"/>
    <property type="match status" value="1"/>
</dbReference>
<dbReference type="PANTHER" id="PTHR46323">
    <property type="entry name" value="BETA-GALACTOSIDASE"/>
    <property type="match status" value="1"/>
</dbReference>
<dbReference type="EC" id="3.2.1.23" evidence="3"/>
<keyword evidence="4" id="KW-0378">Hydrolase</keyword>
<dbReference type="GO" id="GO:0009341">
    <property type="term" value="C:beta-galactosidase complex"/>
    <property type="evidence" value="ECO:0007669"/>
    <property type="project" value="TreeGrafter"/>
</dbReference>
<feature type="domain" description="Glycoside hydrolase family 2 immunoglobulin-like beta-sandwich" evidence="7">
    <location>
        <begin position="199"/>
        <end position="300"/>
    </location>
</feature>
<sequence length="946" mass="107484">MKIKIILLIAFWSFSMGLWAGDNEFRQVVDLRGDWNFNFDPNDEGFSREYWNIDLPDHVLLPGTTDTNRKGTINTNKAETTFLSRYYSYQGPAWYSKIIDIPSEWNGKHIELFLERTRPTMVWVDNYLAGKSESLSTPHRYNLTSLLTPGKHKITIRVDNGESIPRQIRTSSHACTESTQTNWNGIIGRIELQIMNPLFIASVQTYPQASENSVRVQVTLSQNADLNGKKIRLSASAFNTSKRHVAASAVYPLKDGCKVYEFTYPLGKGAMLWSDLHPALYRLQVAIDGFDEKTVTFGLRDFGADRSHFTINSVQTFLRGKHDACVFPLTGHTAMGLDEWMRYFKICKEYGLNHCRFHSWCPPEACFEAADRVGIYLQPELPIWGEITEAGKELTDFLLHDGEKIQGEYSNHASFVLFALGNELSGDMNTLKCLVEQFRTMEGRHLYAYGSNNFLGWKGHIPGEDFLVTCRLGWGEGYSSHTRASFSFADADEGGYLNNTYPNTKMNFDGIAEKSPVPVIGHETGQFQIYPDYREIAKYTGVLAPWNFEIFRDRLEKAGMAEQADDFLKASGAWAVELYRADIEMNLRSKYMAGFQLLDLQDYPGQGSAYVGILNAFMDSKGLVTPREWKEFCCEVVPLLRMEKYCWRGDDAFSAAVEVANYKESLAGRTLSWRLLVDKKVLKKGRLNLPSGIGVLDAGTINLILPNVKRACKAELSLRIDGTSYRNRYPVWIYPADQRIEQGRVQVVHQLTDSVANALQQGAKVLLIPRKEACGEVTVGGLFQTDYWNYRMFKSICEQAKKPVSPGTLGLLTNPQHPLFADFPTEYHTNWQWYSVIKHSYPLILDRMPKSYRPLVQIIDNIERNHKLGLLFELKVGRGDLLVCMADLEAIRNLPEGNQLYAALFKYMNSSSFSPSTSVTVDELKRLFVPDGVKTEIERLDNISYE</sequence>
<feature type="chain" id="PRO_5032386268" description="beta-galactosidase" evidence="6">
    <location>
        <begin position="21"/>
        <end position="946"/>
    </location>
</feature>
<keyword evidence="6" id="KW-0732">Signal</keyword>
<dbReference type="Pfam" id="PF00703">
    <property type="entry name" value="Glyco_hydro_2"/>
    <property type="match status" value="1"/>
</dbReference>
<dbReference type="InterPro" id="IPR006102">
    <property type="entry name" value="Ig-like_GH2"/>
</dbReference>
<evidence type="ECO:0000256" key="6">
    <source>
        <dbReference type="SAM" id="SignalP"/>
    </source>
</evidence>
<comment type="similarity">
    <text evidence="2">Belongs to the glycosyl hydrolase 2 family.</text>
</comment>
<comment type="caution">
    <text evidence="8">The sequence shown here is derived from an EMBL/GenBank/DDBJ whole genome shotgun (WGS) entry which is preliminary data.</text>
</comment>
<evidence type="ECO:0000313" key="8">
    <source>
        <dbReference type="EMBL" id="MBB4043328.1"/>
    </source>
</evidence>